<comment type="caution">
    <text evidence="2">The sequence shown here is derived from an EMBL/GenBank/DDBJ whole genome shotgun (WGS) entry which is preliminary data.</text>
</comment>
<dbReference type="Proteomes" id="UP001620234">
    <property type="component" value="Unassembled WGS sequence"/>
</dbReference>
<evidence type="ECO:0000313" key="2">
    <source>
        <dbReference type="EMBL" id="MFK4000253.1"/>
    </source>
</evidence>
<evidence type="ECO:0000313" key="3">
    <source>
        <dbReference type="Proteomes" id="UP001620234"/>
    </source>
</evidence>
<name>A0ABW8L5S3_9GAMM</name>
<proteinExistence type="predicted"/>
<evidence type="ECO:0000256" key="1">
    <source>
        <dbReference type="SAM" id="MobiDB-lite"/>
    </source>
</evidence>
<protein>
    <submittedName>
        <fullName evidence="2">DUF4124 domain-containing protein</fullName>
    </submittedName>
</protein>
<keyword evidence="3" id="KW-1185">Reference proteome</keyword>
<reference evidence="2 3" key="1">
    <citation type="submission" date="2024-11" db="EMBL/GenBank/DDBJ databases">
        <title>The Natural Products Discovery Center: Release of the First 8490 Sequenced Strains for Exploring Actinobacteria Biosynthetic Diversity.</title>
        <authorList>
            <person name="Kalkreuter E."/>
            <person name="Kautsar S.A."/>
            <person name="Yang D."/>
            <person name="Bader C.D."/>
            <person name="Teijaro C.N."/>
            <person name="Fluegel L."/>
            <person name="Davis C.M."/>
            <person name="Simpson J.R."/>
            <person name="Lauterbach L."/>
            <person name="Steele A.D."/>
            <person name="Gui C."/>
            <person name="Meng S."/>
            <person name="Li G."/>
            <person name="Viehrig K."/>
            <person name="Ye F."/>
            <person name="Su P."/>
            <person name="Kiefer A.F."/>
            <person name="Nichols A."/>
            <person name="Cepeda A.J."/>
            <person name="Yan W."/>
            <person name="Fan B."/>
            <person name="Jiang Y."/>
            <person name="Adhikari A."/>
            <person name="Zheng C.-J."/>
            <person name="Schuster L."/>
            <person name="Cowan T.M."/>
            <person name="Smanski M.J."/>
            <person name="Chevrette M.G."/>
            <person name="De Carvalho L.P.S."/>
            <person name="Shen B."/>
        </authorList>
    </citation>
    <scope>NUCLEOTIDE SEQUENCE [LARGE SCALE GENOMIC DNA]</scope>
    <source>
        <strain evidence="2 3">NPDC077433</strain>
    </source>
</reference>
<feature type="region of interest" description="Disordered" evidence="1">
    <location>
        <begin position="76"/>
        <end position="109"/>
    </location>
</feature>
<feature type="compositionally biased region" description="Polar residues" evidence="1">
    <location>
        <begin position="82"/>
        <end position="109"/>
    </location>
</feature>
<gene>
    <name evidence="2" type="ORF">ACI2I3_02750</name>
</gene>
<dbReference type="RefSeq" id="WP_230708321.1">
    <property type="nucleotide sequence ID" value="NZ_JBJDPD010000002.1"/>
</dbReference>
<accession>A0ABW8L5S3</accession>
<organism evidence="2 3">
    <name type="scientific">Psychrobacter namhaensis</name>
    <dbReference type="NCBI Taxonomy" id="292734"/>
    <lineage>
        <taxon>Bacteria</taxon>
        <taxon>Pseudomonadati</taxon>
        <taxon>Pseudomonadota</taxon>
        <taxon>Gammaproteobacteria</taxon>
        <taxon>Moraxellales</taxon>
        <taxon>Moraxellaceae</taxon>
        <taxon>Psychrobacter</taxon>
    </lineage>
</organism>
<sequence length="244" mass="26668">MTTLSKPRFLKGGFTVGLLGAMIISAATLCVTFANAAPIYKVIDEKTGQVTFTDRPQSYEQQADKKVSQIAITTDATSDTTNQPNNSHTNSQPAAIATRQTAAVPSSNPKTVAPINYQLAITEPSEERAYRRPAQTINVRVQVTPALQAGHSISIYFDESEVAQGLSASIATIDLLPGSHAIRAVVKNEKDQILQQVTRTVYVIQNNTTLQNNKKIAQQLLAYQNLPWHQKVLLKLRQKETATP</sequence>
<dbReference type="EMBL" id="JBJDPD010000002">
    <property type="protein sequence ID" value="MFK4000253.1"/>
    <property type="molecule type" value="Genomic_DNA"/>
</dbReference>